<keyword evidence="1" id="KW-0812">Transmembrane</keyword>
<protein>
    <submittedName>
        <fullName evidence="3">Nickel transport protein</fullName>
    </submittedName>
</protein>
<dbReference type="Proteomes" id="UP000199053">
    <property type="component" value="Unassembled WGS sequence"/>
</dbReference>
<accession>A0A1G9IBP7</accession>
<feature type="signal peptide" evidence="2">
    <location>
        <begin position="1"/>
        <end position="28"/>
    </location>
</feature>
<sequence length="205" mass="22858">MPQKIFRMLLSTMFLVLVMFFSTLPAQAHRVSVFAYVEGSEVFTESYFSRKKRVHQGKIEVFNLTTGAQILTGTSDDDGNFNFPIPKEISSDHAGLKIVLIASEGHRNEWTLTPEDIFPNASPTSSELPQKTETEITSNVKTTLTNTDTSLLSAQIQELNTKVDTLKRLILNQQEDGPGIKEIFSGIGYIFGFFGIAAFLTSRKK</sequence>
<keyword evidence="4" id="KW-1185">Reference proteome</keyword>
<dbReference type="EMBL" id="FNGA01000003">
    <property type="protein sequence ID" value="SDL22264.1"/>
    <property type="molecule type" value="Genomic_DNA"/>
</dbReference>
<evidence type="ECO:0000256" key="2">
    <source>
        <dbReference type="SAM" id="SignalP"/>
    </source>
</evidence>
<proteinExistence type="predicted"/>
<dbReference type="STRING" id="246191.SAMN05660337_2510"/>
<keyword evidence="1" id="KW-1133">Transmembrane helix</keyword>
<keyword evidence="2" id="KW-0732">Signal</keyword>
<dbReference type="RefSeq" id="WP_092161573.1">
    <property type="nucleotide sequence ID" value="NZ_FNGA01000003.1"/>
</dbReference>
<organism evidence="3 4">
    <name type="scientific">Maridesulfovibrio ferrireducens</name>
    <dbReference type="NCBI Taxonomy" id="246191"/>
    <lineage>
        <taxon>Bacteria</taxon>
        <taxon>Pseudomonadati</taxon>
        <taxon>Thermodesulfobacteriota</taxon>
        <taxon>Desulfovibrionia</taxon>
        <taxon>Desulfovibrionales</taxon>
        <taxon>Desulfovibrionaceae</taxon>
        <taxon>Maridesulfovibrio</taxon>
    </lineage>
</organism>
<keyword evidence="1" id="KW-0472">Membrane</keyword>
<feature type="transmembrane region" description="Helical" evidence="1">
    <location>
        <begin position="183"/>
        <end position="201"/>
    </location>
</feature>
<feature type="chain" id="PRO_5011580746" evidence="2">
    <location>
        <begin position="29"/>
        <end position="205"/>
    </location>
</feature>
<name>A0A1G9IBP7_9BACT</name>
<gene>
    <name evidence="3" type="ORF">SAMN05660337_2510</name>
</gene>
<evidence type="ECO:0000256" key="1">
    <source>
        <dbReference type="SAM" id="Phobius"/>
    </source>
</evidence>
<dbReference type="OrthoDB" id="9795418at2"/>
<evidence type="ECO:0000313" key="4">
    <source>
        <dbReference type="Proteomes" id="UP000199053"/>
    </source>
</evidence>
<dbReference type="AlphaFoldDB" id="A0A1G9IBP7"/>
<evidence type="ECO:0000313" key="3">
    <source>
        <dbReference type="EMBL" id="SDL22264.1"/>
    </source>
</evidence>
<reference evidence="4" key="1">
    <citation type="submission" date="2016-10" db="EMBL/GenBank/DDBJ databases">
        <authorList>
            <person name="Varghese N."/>
            <person name="Submissions S."/>
        </authorList>
    </citation>
    <scope>NUCLEOTIDE SEQUENCE [LARGE SCALE GENOMIC DNA]</scope>
    <source>
        <strain evidence="4">DSM 16995</strain>
    </source>
</reference>